<feature type="transmembrane region" description="Helical" evidence="1">
    <location>
        <begin position="47"/>
        <end position="65"/>
    </location>
</feature>
<evidence type="ECO:0000256" key="1">
    <source>
        <dbReference type="SAM" id="Phobius"/>
    </source>
</evidence>
<dbReference type="Pfam" id="PF14248">
    <property type="entry name" value="DUF4345"/>
    <property type="match status" value="1"/>
</dbReference>
<keyword evidence="1" id="KW-0812">Transmembrane</keyword>
<evidence type="ECO:0000313" key="3">
    <source>
        <dbReference type="Proteomes" id="UP001626537"/>
    </source>
</evidence>
<keyword evidence="3" id="KW-1185">Reference proteome</keyword>
<keyword evidence="1" id="KW-1133">Transmembrane helix</keyword>
<feature type="transmembrane region" description="Helical" evidence="1">
    <location>
        <begin position="102"/>
        <end position="122"/>
    </location>
</feature>
<accession>A0ABZ0I5Y1</accession>
<name>A0ABZ0I5Y1_9GAMM</name>
<dbReference type="RefSeq" id="WP_407349078.1">
    <property type="nucleotide sequence ID" value="NZ_CP136864.1"/>
</dbReference>
<protein>
    <submittedName>
        <fullName evidence="2">DUF4345 family protein</fullName>
    </submittedName>
</protein>
<feature type="transmembrane region" description="Helical" evidence="1">
    <location>
        <begin position="7"/>
        <end position="27"/>
    </location>
</feature>
<dbReference type="EMBL" id="CP136864">
    <property type="protein sequence ID" value="WOJ94442.1"/>
    <property type="molecule type" value="Genomic_DNA"/>
</dbReference>
<evidence type="ECO:0000313" key="2">
    <source>
        <dbReference type="EMBL" id="WOJ94442.1"/>
    </source>
</evidence>
<gene>
    <name evidence="2" type="ORF">R0135_04585</name>
</gene>
<dbReference type="Proteomes" id="UP001626537">
    <property type="component" value="Chromosome"/>
</dbReference>
<proteinExistence type="predicted"/>
<feature type="transmembrane region" description="Helical" evidence="1">
    <location>
        <begin position="72"/>
        <end position="90"/>
    </location>
</feature>
<reference evidence="2 3" key="1">
    <citation type="submission" date="2023-10" db="EMBL/GenBank/DDBJ databases">
        <title>Two novel species belonging to the OM43/NOR5 clade.</title>
        <authorList>
            <person name="Park M."/>
        </authorList>
    </citation>
    <scope>NUCLEOTIDE SEQUENCE [LARGE SCALE GENOMIC DNA]</scope>
    <source>
        <strain evidence="2 3">IMCC43200</strain>
    </source>
</reference>
<keyword evidence="1" id="KW-0472">Membrane</keyword>
<organism evidence="2 3">
    <name type="scientific">Congregibacter variabilis</name>
    <dbReference type="NCBI Taxonomy" id="3081200"/>
    <lineage>
        <taxon>Bacteria</taxon>
        <taxon>Pseudomonadati</taxon>
        <taxon>Pseudomonadota</taxon>
        <taxon>Gammaproteobacteria</taxon>
        <taxon>Cellvibrionales</taxon>
        <taxon>Halieaceae</taxon>
        <taxon>Congregibacter</taxon>
    </lineage>
</organism>
<sequence length="125" mass="13039">MMTRSFLVFVSVVFSGYGIACIVDPALPARLAGLEVLNGDAYAEMSAMYGGLQTGVGIFCLLAAFRSSFQSSALLLLVLGIGLLAASRALGALRSDELLTVYTWGALAFETLLTATAAALLLRKA</sequence>
<dbReference type="InterPro" id="IPR025597">
    <property type="entry name" value="DUF4345"/>
</dbReference>